<dbReference type="PROSITE" id="PS50048">
    <property type="entry name" value="ZN2_CY6_FUNGAL_2"/>
    <property type="match status" value="1"/>
</dbReference>
<proteinExistence type="predicted"/>
<dbReference type="SMART" id="SM00906">
    <property type="entry name" value="Fungal_trans"/>
    <property type="match status" value="1"/>
</dbReference>
<dbReference type="Pfam" id="PF00172">
    <property type="entry name" value="Zn_clus"/>
    <property type="match status" value="1"/>
</dbReference>
<dbReference type="AlphaFoldDB" id="A0A6A4GR96"/>
<dbReference type="Gene3D" id="4.10.240.10">
    <property type="entry name" value="Zn(2)-C6 fungal-type DNA-binding domain"/>
    <property type="match status" value="1"/>
</dbReference>
<evidence type="ECO:0000313" key="7">
    <source>
        <dbReference type="Proteomes" id="UP000799118"/>
    </source>
</evidence>
<comment type="subcellular location">
    <subcellularLocation>
        <location evidence="1">Nucleus</location>
    </subcellularLocation>
</comment>
<accession>A0A6A4GR96</accession>
<evidence type="ECO:0000256" key="3">
    <source>
        <dbReference type="ARBA" id="ARBA00023242"/>
    </source>
</evidence>
<dbReference type="GO" id="GO:0003677">
    <property type="term" value="F:DNA binding"/>
    <property type="evidence" value="ECO:0007669"/>
    <property type="project" value="InterPro"/>
</dbReference>
<dbReference type="InterPro" id="IPR050613">
    <property type="entry name" value="Sec_Metabolite_Reg"/>
</dbReference>
<sequence length="908" mass="100886">MSDSRTCSRPIQSCYQCRKRKIKCNRAYPCAPCLLRGEGDVCREVDRTHSSSNKTTVETLDDVLHRVSVLERVVSRLSKLLPADLIASGSESTSSPVISSSANKSQDEYASRAVDLTPTGNAAEVGKPKSAIRSSYGSGSTDEDVAMMLEDFAMGHRVNRSRATLELERGPSDSYSYPTVVYGSQEGPLHRDIYEKTVHSMPTPVSAIDGYTPQIGLPDRHPLSLLIDPSINVISRLVSVLPNQSQCATLVHFYFKRLEWYSKVLHSPSFLSEASQLMEQVSSTSTLGVVGSECDPSMLCRVSVPFLSVYFMVLCLSLHLIEPEICRTLNIGFSQAMELSRKMYNAAQACFYVSDFFGNHSLEALQCLILMGIYQQNLDEADSHWALLGSAIKIAQNLGISRLGSESENRTYSGIWSSVVRREIARRIWWSLIFNDWSHAAAHNGAYAVHPSQNHTGFPANINDVDLAEGLPLKERPITEYTEMTLSLTRFRFVEIYREIVDNMQEPTGYEFVMRMDAKLRKMQEDIPRYFQEGDTINNSTATAAAPYGPSQDVKRLELTLCLLMGETRQLRLHRPYLFRGYKDRKYMKSREQCINSARAILNLLKSNDEQSAILLKWWMVLFYGFAASVVLFIDLCHYKAEDGPDLDIRRAELREALDLFKAVEHISSVSRNAIALLEGLMSVEPHIPSKPSKKRGASSQEGDEPFGQVVKRMIIDAHRNVSSPSGSQSSGSFGSPPNNYPIPLSPASSNTTLHHRSRSDSHIVSNFNSVATGISEYPPRISVPVNRNTGPSSPWTSSPQNYHHALSSSALLLTPSSRDQGQEGGGNTGGINSGSPFGLGWGLPGRDILAPTILFRESEMFEAGMRELDEVTMNELGQLLWSDDNFGLGRNTSVDGAWNLHEPNTYL</sequence>
<feature type="compositionally biased region" description="Low complexity" evidence="4">
    <location>
        <begin position="723"/>
        <end position="738"/>
    </location>
</feature>
<dbReference type="PANTHER" id="PTHR31001">
    <property type="entry name" value="UNCHARACTERIZED TRANSCRIPTIONAL REGULATORY PROTEIN"/>
    <property type="match status" value="1"/>
</dbReference>
<name>A0A6A4GR96_9AGAR</name>
<dbReference type="PROSITE" id="PS00463">
    <property type="entry name" value="ZN2_CY6_FUNGAL_1"/>
    <property type="match status" value="1"/>
</dbReference>
<feature type="domain" description="Zn(2)-C6 fungal-type" evidence="5">
    <location>
        <begin position="13"/>
        <end position="44"/>
    </location>
</feature>
<dbReference type="PANTHER" id="PTHR31001:SF76">
    <property type="entry name" value="ZN(2)-C6 FUNGAL-TYPE DOMAIN-CONTAINING PROTEIN"/>
    <property type="match status" value="1"/>
</dbReference>
<feature type="compositionally biased region" description="Low complexity" evidence="4">
    <location>
        <begin position="89"/>
        <end position="101"/>
    </location>
</feature>
<feature type="region of interest" description="Disordered" evidence="4">
    <location>
        <begin position="721"/>
        <end position="761"/>
    </location>
</feature>
<dbReference type="Pfam" id="PF04082">
    <property type="entry name" value="Fungal_trans"/>
    <property type="match status" value="1"/>
</dbReference>
<feature type="region of interest" description="Disordered" evidence="4">
    <location>
        <begin position="89"/>
        <end position="140"/>
    </location>
</feature>
<organism evidence="6 7">
    <name type="scientific">Gymnopus androsaceus JB14</name>
    <dbReference type="NCBI Taxonomy" id="1447944"/>
    <lineage>
        <taxon>Eukaryota</taxon>
        <taxon>Fungi</taxon>
        <taxon>Dikarya</taxon>
        <taxon>Basidiomycota</taxon>
        <taxon>Agaricomycotina</taxon>
        <taxon>Agaricomycetes</taxon>
        <taxon>Agaricomycetidae</taxon>
        <taxon>Agaricales</taxon>
        <taxon>Marasmiineae</taxon>
        <taxon>Omphalotaceae</taxon>
        <taxon>Gymnopus</taxon>
    </lineage>
</organism>
<keyword evidence="7" id="KW-1185">Reference proteome</keyword>
<dbReference type="EMBL" id="ML769784">
    <property type="protein sequence ID" value="KAE9387727.1"/>
    <property type="molecule type" value="Genomic_DNA"/>
</dbReference>
<evidence type="ECO:0000256" key="2">
    <source>
        <dbReference type="ARBA" id="ARBA00022723"/>
    </source>
</evidence>
<dbReference type="SMART" id="SM00066">
    <property type="entry name" value="GAL4"/>
    <property type="match status" value="1"/>
</dbReference>
<feature type="compositionally biased region" description="Polar residues" evidence="4">
    <location>
        <begin position="786"/>
        <end position="802"/>
    </location>
</feature>
<gene>
    <name evidence="6" type="ORF">BT96DRAFT_867263</name>
</gene>
<dbReference type="CDD" id="cd12148">
    <property type="entry name" value="fungal_TF_MHR"/>
    <property type="match status" value="1"/>
</dbReference>
<evidence type="ECO:0000256" key="4">
    <source>
        <dbReference type="SAM" id="MobiDB-lite"/>
    </source>
</evidence>
<dbReference type="GO" id="GO:0000981">
    <property type="term" value="F:DNA-binding transcription factor activity, RNA polymerase II-specific"/>
    <property type="evidence" value="ECO:0007669"/>
    <property type="project" value="InterPro"/>
</dbReference>
<protein>
    <recommendedName>
        <fullName evidence="5">Zn(2)-C6 fungal-type domain-containing protein</fullName>
    </recommendedName>
</protein>
<dbReference type="InterPro" id="IPR036864">
    <property type="entry name" value="Zn2-C6_fun-type_DNA-bd_sf"/>
</dbReference>
<dbReference type="GO" id="GO:0005634">
    <property type="term" value="C:nucleus"/>
    <property type="evidence" value="ECO:0007669"/>
    <property type="project" value="UniProtKB-SubCell"/>
</dbReference>
<dbReference type="CDD" id="cd00067">
    <property type="entry name" value="GAL4"/>
    <property type="match status" value="1"/>
</dbReference>
<dbReference type="InterPro" id="IPR007219">
    <property type="entry name" value="XnlR_reg_dom"/>
</dbReference>
<evidence type="ECO:0000256" key="1">
    <source>
        <dbReference type="ARBA" id="ARBA00004123"/>
    </source>
</evidence>
<evidence type="ECO:0000313" key="6">
    <source>
        <dbReference type="EMBL" id="KAE9387727.1"/>
    </source>
</evidence>
<dbReference type="OrthoDB" id="3364175at2759"/>
<dbReference type="GO" id="GO:0006351">
    <property type="term" value="P:DNA-templated transcription"/>
    <property type="evidence" value="ECO:0007669"/>
    <property type="project" value="InterPro"/>
</dbReference>
<reference evidence="6" key="1">
    <citation type="journal article" date="2019" name="Environ. Microbiol.">
        <title>Fungal ecological strategies reflected in gene transcription - a case study of two litter decomposers.</title>
        <authorList>
            <person name="Barbi F."/>
            <person name="Kohler A."/>
            <person name="Barry K."/>
            <person name="Baskaran P."/>
            <person name="Daum C."/>
            <person name="Fauchery L."/>
            <person name="Ihrmark K."/>
            <person name="Kuo A."/>
            <person name="LaButti K."/>
            <person name="Lipzen A."/>
            <person name="Morin E."/>
            <person name="Grigoriev I.V."/>
            <person name="Henrissat B."/>
            <person name="Lindahl B."/>
            <person name="Martin F."/>
        </authorList>
    </citation>
    <scope>NUCLEOTIDE SEQUENCE</scope>
    <source>
        <strain evidence="6">JB14</strain>
    </source>
</reference>
<dbReference type="SUPFAM" id="SSF57701">
    <property type="entry name" value="Zn2/Cys6 DNA-binding domain"/>
    <property type="match status" value="1"/>
</dbReference>
<feature type="region of interest" description="Disordered" evidence="4">
    <location>
        <begin position="777"/>
        <end position="802"/>
    </location>
</feature>
<dbReference type="GO" id="GO:0008270">
    <property type="term" value="F:zinc ion binding"/>
    <property type="evidence" value="ECO:0007669"/>
    <property type="project" value="InterPro"/>
</dbReference>
<keyword evidence="2" id="KW-0479">Metal-binding</keyword>
<dbReference type="Proteomes" id="UP000799118">
    <property type="component" value="Unassembled WGS sequence"/>
</dbReference>
<keyword evidence="3" id="KW-0539">Nucleus</keyword>
<dbReference type="InterPro" id="IPR001138">
    <property type="entry name" value="Zn2Cys6_DnaBD"/>
</dbReference>
<evidence type="ECO:0000259" key="5">
    <source>
        <dbReference type="PROSITE" id="PS50048"/>
    </source>
</evidence>